<evidence type="ECO:0000259" key="1">
    <source>
        <dbReference type="PROSITE" id="PS50174"/>
    </source>
</evidence>
<dbReference type="PROSITE" id="PS50174">
    <property type="entry name" value="G_PATCH"/>
    <property type="match status" value="1"/>
</dbReference>
<evidence type="ECO:0000313" key="3">
    <source>
        <dbReference type="Proteomes" id="UP000652761"/>
    </source>
</evidence>
<dbReference type="AlphaFoldDB" id="A0A843UAD5"/>
<reference evidence="2" key="1">
    <citation type="submission" date="2017-07" db="EMBL/GenBank/DDBJ databases">
        <title>Taro Niue Genome Assembly and Annotation.</title>
        <authorList>
            <person name="Atibalentja N."/>
            <person name="Keating K."/>
            <person name="Fields C.J."/>
        </authorList>
    </citation>
    <scope>NUCLEOTIDE SEQUENCE</scope>
    <source>
        <strain evidence="2">Niue_2</strain>
        <tissue evidence="2">Leaf</tissue>
    </source>
</reference>
<organism evidence="2 3">
    <name type="scientific">Colocasia esculenta</name>
    <name type="common">Wild taro</name>
    <name type="synonym">Arum esculentum</name>
    <dbReference type="NCBI Taxonomy" id="4460"/>
    <lineage>
        <taxon>Eukaryota</taxon>
        <taxon>Viridiplantae</taxon>
        <taxon>Streptophyta</taxon>
        <taxon>Embryophyta</taxon>
        <taxon>Tracheophyta</taxon>
        <taxon>Spermatophyta</taxon>
        <taxon>Magnoliopsida</taxon>
        <taxon>Liliopsida</taxon>
        <taxon>Araceae</taxon>
        <taxon>Aroideae</taxon>
        <taxon>Colocasieae</taxon>
        <taxon>Colocasia</taxon>
    </lineage>
</organism>
<keyword evidence="3" id="KW-1185">Reference proteome</keyword>
<evidence type="ECO:0000313" key="2">
    <source>
        <dbReference type="EMBL" id="MQL77179.1"/>
    </source>
</evidence>
<dbReference type="EMBL" id="NMUH01000335">
    <property type="protein sequence ID" value="MQL77179.1"/>
    <property type="molecule type" value="Genomic_DNA"/>
</dbReference>
<sequence>MEWSLLTSGMGRRRLNPSRLGRDGKVCRDPNRCAVFKQAGRTELSQALLDQGRSCCGSVGRFGVSVEFSSRSRCEDVARSGGNAVPCMDCVFFVNCIAEFGGPAPILECLFSWVPQVPRRAKHVSVLGACPSAVLDLTSVTPVLVVVLPVEVCHGVGTVFIVVSERRLTGCGLIGCGVPSCWHSSVCVLWCVCVPWWYLVVVAVWPANKPIVSVLDVNYPWAYSFHSKQESSSAQVNAVKRKELLNTKGWQIMMKLGYEEAKGLGAELQGITKPNPDIVMKIRWRLGYREKSKTWSSSTSTLKADREPLTCTLWCHFTRGPTQPGYNTVVVEAELSQHEVHGRHFARHMPPMLTYRALETLRPRKRRKTGDPEAEWYHWFDIEDITIAFSHLFWEEERTWPPTVAELLD</sequence>
<gene>
    <name evidence="2" type="ORF">Taro_009576</name>
</gene>
<accession>A0A843UAD5</accession>
<feature type="domain" description="G-patch" evidence="1">
    <location>
        <begin position="245"/>
        <end position="291"/>
    </location>
</feature>
<dbReference type="InterPro" id="IPR000467">
    <property type="entry name" value="G_patch_dom"/>
</dbReference>
<proteinExistence type="predicted"/>
<dbReference type="Proteomes" id="UP000652761">
    <property type="component" value="Unassembled WGS sequence"/>
</dbReference>
<name>A0A843UAD5_COLES</name>
<dbReference type="GO" id="GO:0003676">
    <property type="term" value="F:nucleic acid binding"/>
    <property type="evidence" value="ECO:0007669"/>
    <property type="project" value="InterPro"/>
</dbReference>
<protein>
    <recommendedName>
        <fullName evidence="1">G-patch domain-containing protein</fullName>
    </recommendedName>
</protein>
<comment type="caution">
    <text evidence="2">The sequence shown here is derived from an EMBL/GenBank/DDBJ whole genome shotgun (WGS) entry which is preliminary data.</text>
</comment>
<dbReference type="OrthoDB" id="2919534at2759"/>